<feature type="domain" description="Response regulatory" evidence="3">
    <location>
        <begin position="2"/>
        <end position="79"/>
    </location>
</feature>
<evidence type="ECO:0000313" key="4">
    <source>
        <dbReference type="EMBL" id="HFM97537.1"/>
    </source>
</evidence>
<dbReference type="EMBL" id="DSRU01000088">
    <property type="protein sequence ID" value="HFM97537.1"/>
    <property type="molecule type" value="Genomic_DNA"/>
</dbReference>
<evidence type="ECO:0000256" key="1">
    <source>
        <dbReference type="ARBA" id="ARBA00023125"/>
    </source>
</evidence>
<dbReference type="GO" id="GO:0006355">
    <property type="term" value="P:regulation of DNA-templated transcription"/>
    <property type="evidence" value="ECO:0007669"/>
    <property type="project" value="TreeGrafter"/>
</dbReference>
<proteinExistence type="predicted"/>
<dbReference type="InterPro" id="IPR001789">
    <property type="entry name" value="Sig_transdc_resp-reg_receiver"/>
</dbReference>
<dbReference type="SUPFAM" id="SSF52172">
    <property type="entry name" value="CheY-like"/>
    <property type="match status" value="1"/>
</dbReference>
<keyword evidence="2" id="KW-0597">Phosphoprotein</keyword>
<reference evidence="4" key="1">
    <citation type="journal article" date="2020" name="mSystems">
        <title>Genome- and Community-Level Interaction Insights into Carbon Utilization and Element Cycling Functions of Hydrothermarchaeota in Hydrothermal Sediment.</title>
        <authorList>
            <person name="Zhou Z."/>
            <person name="Liu Y."/>
            <person name="Xu W."/>
            <person name="Pan J."/>
            <person name="Luo Z.H."/>
            <person name="Li M."/>
        </authorList>
    </citation>
    <scope>NUCLEOTIDE SEQUENCE [LARGE SCALE GENOMIC DNA]</scope>
    <source>
        <strain evidence="4">SpSt-418</strain>
    </source>
</reference>
<dbReference type="GO" id="GO:0032993">
    <property type="term" value="C:protein-DNA complex"/>
    <property type="evidence" value="ECO:0007669"/>
    <property type="project" value="TreeGrafter"/>
</dbReference>
<organism evidence="4">
    <name type="scientific">Oscillatoriales cyanobacterium SpSt-418</name>
    <dbReference type="NCBI Taxonomy" id="2282169"/>
    <lineage>
        <taxon>Bacteria</taxon>
        <taxon>Bacillati</taxon>
        <taxon>Cyanobacteriota</taxon>
        <taxon>Cyanophyceae</taxon>
        <taxon>Oscillatoriophycideae</taxon>
        <taxon>Oscillatoriales</taxon>
    </lineage>
</organism>
<comment type="caution">
    <text evidence="4">The sequence shown here is derived from an EMBL/GenBank/DDBJ whole genome shotgun (WGS) entry which is preliminary data.</text>
</comment>
<dbReference type="GO" id="GO:0000156">
    <property type="term" value="F:phosphorelay response regulator activity"/>
    <property type="evidence" value="ECO:0007669"/>
    <property type="project" value="TreeGrafter"/>
</dbReference>
<feature type="modified residue" description="4-aspartylphosphate" evidence="2">
    <location>
        <position position="51"/>
    </location>
</feature>
<dbReference type="Gene3D" id="3.40.50.2300">
    <property type="match status" value="1"/>
</dbReference>
<sequence>MRILLVEDELHTQNLLKASLVKENFLVDEAADGETAWELLQQFPYDLLLLDVMLPQLDGISLCQLRSCSILNKPILSEV</sequence>
<protein>
    <submittedName>
        <fullName evidence="4">Response regulator transcription factor</fullName>
    </submittedName>
</protein>
<dbReference type="GO" id="GO:0005829">
    <property type="term" value="C:cytosol"/>
    <property type="evidence" value="ECO:0007669"/>
    <property type="project" value="TreeGrafter"/>
</dbReference>
<dbReference type="PANTHER" id="PTHR48111:SF15">
    <property type="entry name" value="OMPR SUBFAMILY"/>
    <property type="match status" value="1"/>
</dbReference>
<evidence type="ECO:0000259" key="3">
    <source>
        <dbReference type="PROSITE" id="PS50110"/>
    </source>
</evidence>
<dbReference type="Pfam" id="PF00072">
    <property type="entry name" value="Response_reg"/>
    <property type="match status" value="1"/>
</dbReference>
<name>A0A7C3PMG0_9CYAN</name>
<evidence type="ECO:0000256" key="2">
    <source>
        <dbReference type="PROSITE-ProRule" id="PRU00169"/>
    </source>
</evidence>
<gene>
    <name evidence="4" type="ORF">ENR64_07165</name>
</gene>
<dbReference type="AlphaFoldDB" id="A0A7C3PMG0"/>
<accession>A0A7C3PMG0</accession>
<dbReference type="GO" id="GO:0000976">
    <property type="term" value="F:transcription cis-regulatory region binding"/>
    <property type="evidence" value="ECO:0007669"/>
    <property type="project" value="TreeGrafter"/>
</dbReference>
<keyword evidence="1" id="KW-0238">DNA-binding</keyword>
<dbReference type="PROSITE" id="PS50110">
    <property type="entry name" value="RESPONSE_REGULATORY"/>
    <property type="match status" value="1"/>
</dbReference>
<dbReference type="InterPro" id="IPR011006">
    <property type="entry name" value="CheY-like_superfamily"/>
</dbReference>
<dbReference type="InterPro" id="IPR039420">
    <property type="entry name" value="WalR-like"/>
</dbReference>
<dbReference type="PANTHER" id="PTHR48111">
    <property type="entry name" value="REGULATOR OF RPOS"/>
    <property type="match status" value="1"/>
</dbReference>
<dbReference type="SMART" id="SM00448">
    <property type="entry name" value="REC"/>
    <property type="match status" value="1"/>
</dbReference>